<proteinExistence type="predicted"/>
<name>A0A6J6AWR2_9ZZZZ</name>
<dbReference type="InterPro" id="IPR008136">
    <property type="entry name" value="CinA_C"/>
</dbReference>
<evidence type="ECO:0000313" key="3">
    <source>
        <dbReference type="EMBL" id="CAB4616965.1"/>
    </source>
</evidence>
<reference evidence="2" key="1">
    <citation type="submission" date="2020-05" db="EMBL/GenBank/DDBJ databases">
        <authorList>
            <person name="Chiriac C."/>
            <person name="Salcher M."/>
            <person name="Ghai R."/>
            <person name="Kavagutti S V."/>
        </authorList>
    </citation>
    <scope>NUCLEOTIDE SEQUENCE</scope>
</reference>
<dbReference type="SUPFAM" id="SSF142433">
    <property type="entry name" value="CinA-like"/>
    <property type="match status" value="1"/>
</dbReference>
<dbReference type="AlphaFoldDB" id="A0A6J6AWR2"/>
<sequence>MTEPSVATALIDSLRQSGLKLAVAESLTGGQVAAAIVDVPGASDVFLGGVVAYATAAKTGMLGLSPALLESRGAVDADVAAEMARSCAERFATSCGVSKDRVLGLSSTGVAGPASQDGKPAGTVYVAACLGESIQVLDFHFEGDRNQVREQATQSALGLAVSLLRQL</sequence>
<dbReference type="EMBL" id="CAEZSH010000002">
    <property type="protein sequence ID" value="CAB4530955.1"/>
    <property type="molecule type" value="Genomic_DNA"/>
</dbReference>
<gene>
    <name evidence="2" type="ORF">UFOPK1410_00024</name>
    <name evidence="3" type="ORF">UFOPK1855_00744</name>
</gene>
<dbReference type="NCBIfam" id="TIGR00199">
    <property type="entry name" value="PncC_domain"/>
    <property type="match status" value="1"/>
</dbReference>
<evidence type="ECO:0000313" key="2">
    <source>
        <dbReference type="EMBL" id="CAB4530955.1"/>
    </source>
</evidence>
<organism evidence="2">
    <name type="scientific">freshwater metagenome</name>
    <dbReference type="NCBI Taxonomy" id="449393"/>
    <lineage>
        <taxon>unclassified sequences</taxon>
        <taxon>metagenomes</taxon>
        <taxon>ecological metagenomes</taxon>
    </lineage>
</organism>
<dbReference type="InterPro" id="IPR036653">
    <property type="entry name" value="CinA-like_C"/>
</dbReference>
<dbReference type="Pfam" id="PF02464">
    <property type="entry name" value="CinA"/>
    <property type="match status" value="1"/>
</dbReference>
<accession>A0A6J6AWR2</accession>
<dbReference type="Gene3D" id="3.90.950.20">
    <property type="entry name" value="CinA-like"/>
    <property type="match status" value="1"/>
</dbReference>
<feature type="domain" description="CinA C-terminal" evidence="1">
    <location>
        <begin position="6"/>
        <end position="160"/>
    </location>
</feature>
<dbReference type="EMBL" id="CAEZUW010000119">
    <property type="protein sequence ID" value="CAB4616965.1"/>
    <property type="molecule type" value="Genomic_DNA"/>
</dbReference>
<evidence type="ECO:0000259" key="1">
    <source>
        <dbReference type="Pfam" id="PF02464"/>
    </source>
</evidence>
<protein>
    <submittedName>
        <fullName evidence="2">Unannotated protein</fullName>
    </submittedName>
</protein>